<name>A0A4Q9GMN8_9MICO</name>
<organism evidence="1 2">
    <name type="scientific">Glaciihabitans arcticus</name>
    <dbReference type="NCBI Taxonomy" id="2668039"/>
    <lineage>
        <taxon>Bacteria</taxon>
        <taxon>Bacillati</taxon>
        <taxon>Actinomycetota</taxon>
        <taxon>Actinomycetes</taxon>
        <taxon>Micrococcales</taxon>
        <taxon>Microbacteriaceae</taxon>
        <taxon>Glaciihabitans</taxon>
    </lineage>
</organism>
<evidence type="ECO:0008006" key="3">
    <source>
        <dbReference type="Google" id="ProtNLM"/>
    </source>
</evidence>
<keyword evidence="2" id="KW-1185">Reference proteome</keyword>
<dbReference type="Proteomes" id="UP000294194">
    <property type="component" value="Unassembled WGS sequence"/>
</dbReference>
<evidence type="ECO:0000313" key="2">
    <source>
        <dbReference type="Proteomes" id="UP000294194"/>
    </source>
</evidence>
<dbReference type="RefSeq" id="WP_130980067.1">
    <property type="nucleotide sequence ID" value="NZ_SISG01000001.1"/>
</dbReference>
<dbReference type="Pfam" id="PF08310">
    <property type="entry name" value="LGFP"/>
    <property type="match status" value="5"/>
</dbReference>
<dbReference type="AlphaFoldDB" id="A0A4Q9GMN8"/>
<proteinExistence type="predicted"/>
<comment type="caution">
    <text evidence="1">The sequence shown here is derived from an EMBL/GenBank/DDBJ whole genome shotgun (WGS) entry which is preliminary data.</text>
</comment>
<evidence type="ECO:0000313" key="1">
    <source>
        <dbReference type="EMBL" id="TBN55956.1"/>
    </source>
</evidence>
<dbReference type="InterPro" id="IPR013207">
    <property type="entry name" value="LGFP"/>
</dbReference>
<protein>
    <recommendedName>
        <fullName evidence="3">LGFP repeat-containing protein</fullName>
    </recommendedName>
</protein>
<accession>A0A4Q9GMN8</accession>
<sequence length="787" mass="81072">MTIISSRIRRLGVRVTAILAATVVLSSGLVGVTSASAAPESVAVDAAPVVTQVEEISRAAAALSGTNFNPGYIVSDWSFYNANGMSQAKIQAFLDAKCPTNNCIDTKKMKTTARAATNMCPSPYAASASETFAAIIYKVQRSCGISAKVILVTLQKEQGLLNLQNPTDLKLRKAMGMGCPDTSVCDSKYYGFFNQVYYGASQLKRYGLRTADNVSFRTKYQIGVPYKVSYKPNSTCGTRTVTVKSKATTALYYYTPYTPNAKALANLTGLGDSCSSYGNRNFWVYFNSWFGNSLAGPGNFAIDSAYEASGGAAGPLGAKGPETSCVDNRATCSQVYTNGMIYWTLSGGPLVISGAIGTYFLANGGINALGIPTGPGAAVTDPNGNGTVQPFAKGMVHSSSAGTFFVSTAVLTAYSAAGWLRGTLGWPTTDRGCATATSGCVQTFTGGYIYAPATGAALRYSAAVASAYTAAGGQKGAIGLPLAAPSAVVDKVTGNGTAQSFQGGWIHSSVRGAFSSSTKMMTAYSARKWVRGPLGWPIAAETCASDGTCSQPFAGATLNVPTTGATFLSFSVTDPKIATLYSSLGGESGSLGEPVAQSGPVVEKVNGDGVMQKFEQGIVHSSAKGTFAVPATIMPTFSATKWVRGPLGWPTGPQVCGSDGSCAQPFAGGTIQDPASGVPFATYTVVNTKIKAAYTAAGGEAGSLGKAITVAANVIEKTNGNGVYQSFEGGAIHSSALGTFVVSKAMMAKYSAKKWVRGVLGWPKANAVCTAANVCTQAFKGGTLTTP</sequence>
<reference evidence="2" key="1">
    <citation type="submission" date="2019-02" db="EMBL/GenBank/DDBJ databases">
        <title>Glaciihabitans arcticus sp. nov., a psychrotolerant bacterium isolated from polar soil.</title>
        <authorList>
            <person name="Dahal R.H."/>
        </authorList>
    </citation>
    <scope>NUCLEOTIDE SEQUENCE [LARGE SCALE GENOMIC DNA]</scope>
    <source>
        <strain evidence="2">RP-3-7</strain>
    </source>
</reference>
<gene>
    <name evidence="1" type="ORF">EYE40_00285</name>
</gene>
<dbReference type="EMBL" id="SISG01000001">
    <property type="protein sequence ID" value="TBN55956.1"/>
    <property type="molecule type" value="Genomic_DNA"/>
</dbReference>